<keyword evidence="1" id="KW-0472">Membrane</keyword>
<dbReference type="EMBL" id="JBHSAT010000004">
    <property type="protein sequence ID" value="MFC3877086.1"/>
    <property type="molecule type" value="Genomic_DNA"/>
</dbReference>
<accession>A0ABV8AJZ4</accession>
<feature type="transmembrane region" description="Helical" evidence="1">
    <location>
        <begin position="193"/>
        <end position="211"/>
    </location>
</feature>
<proteinExistence type="predicted"/>
<feature type="transmembrane region" description="Helical" evidence="1">
    <location>
        <begin position="39"/>
        <end position="57"/>
    </location>
</feature>
<dbReference type="InterPro" id="IPR009793">
    <property type="entry name" value="DUF1361"/>
</dbReference>
<keyword evidence="1" id="KW-0812">Transmembrane</keyword>
<reference evidence="3" key="1">
    <citation type="journal article" date="2019" name="Int. J. Syst. Evol. Microbiol.">
        <title>The Global Catalogue of Microorganisms (GCM) 10K type strain sequencing project: providing services to taxonomists for standard genome sequencing and annotation.</title>
        <authorList>
            <consortium name="The Broad Institute Genomics Platform"/>
            <consortium name="The Broad Institute Genome Sequencing Center for Infectious Disease"/>
            <person name="Wu L."/>
            <person name="Ma J."/>
        </authorList>
    </citation>
    <scope>NUCLEOTIDE SEQUENCE [LARGE SCALE GENOMIC DNA]</scope>
    <source>
        <strain evidence="3">CECT 8979</strain>
    </source>
</reference>
<feature type="transmembrane region" description="Helical" evidence="1">
    <location>
        <begin position="12"/>
        <end position="33"/>
    </location>
</feature>
<keyword evidence="3" id="KW-1185">Reference proteome</keyword>
<sequence>MKPIKQLIQSDFKTLSAIFIAMVFSVFTLMLRMKLNKSFFYLFLVWNAFLALIPYAITMYLKTVRLKKWQLGLSFAVWLLFLPNAPYIITDFLHLRVSNTSFLWLDILVLLSFALSGLLLFYLSLNDMKAIVNEHFPKISQSLFIATLLLLSSFGVFLGRFIRFNSWDVLSQPQLITNTVWDIITKPQLHSEAWLFTLAFGGFLYIGLFIINKFNKSLN</sequence>
<dbReference type="RefSeq" id="WP_386098699.1">
    <property type="nucleotide sequence ID" value="NZ_JBHSAT010000004.1"/>
</dbReference>
<dbReference type="Proteomes" id="UP001595812">
    <property type="component" value="Unassembled WGS sequence"/>
</dbReference>
<evidence type="ECO:0000313" key="3">
    <source>
        <dbReference type="Proteomes" id="UP001595812"/>
    </source>
</evidence>
<evidence type="ECO:0000313" key="2">
    <source>
        <dbReference type="EMBL" id="MFC3877086.1"/>
    </source>
</evidence>
<gene>
    <name evidence="2" type="ORF">ACFOSX_07555</name>
</gene>
<name>A0ABV8AJZ4_9FLAO</name>
<keyword evidence="1" id="KW-1133">Transmembrane helix</keyword>
<evidence type="ECO:0000256" key="1">
    <source>
        <dbReference type="SAM" id="Phobius"/>
    </source>
</evidence>
<comment type="caution">
    <text evidence="2">The sequence shown here is derived from an EMBL/GenBank/DDBJ whole genome shotgun (WGS) entry which is preliminary data.</text>
</comment>
<protein>
    <submittedName>
        <fullName evidence="2">DUF1361 domain-containing protein</fullName>
    </submittedName>
</protein>
<dbReference type="Pfam" id="PF07099">
    <property type="entry name" value="DUF1361"/>
    <property type="match status" value="1"/>
</dbReference>
<feature type="transmembrane region" description="Helical" evidence="1">
    <location>
        <begin position="69"/>
        <end position="89"/>
    </location>
</feature>
<feature type="transmembrane region" description="Helical" evidence="1">
    <location>
        <begin position="143"/>
        <end position="162"/>
    </location>
</feature>
<feature type="transmembrane region" description="Helical" evidence="1">
    <location>
        <begin position="101"/>
        <end position="123"/>
    </location>
</feature>
<organism evidence="2 3">
    <name type="scientific">Winogradskyella maritima</name>
    <dbReference type="NCBI Taxonomy" id="1517766"/>
    <lineage>
        <taxon>Bacteria</taxon>
        <taxon>Pseudomonadati</taxon>
        <taxon>Bacteroidota</taxon>
        <taxon>Flavobacteriia</taxon>
        <taxon>Flavobacteriales</taxon>
        <taxon>Flavobacteriaceae</taxon>
        <taxon>Winogradskyella</taxon>
    </lineage>
</organism>